<gene>
    <name evidence="1" type="ORF">Rhe02_65880</name>
</gene>
<dbReference type="RefSeq" id="WP_203912273.1">
    <property type="nucleotide sequence ID" value="NZ_BONY01000051.1"/>
</dbReference>
<reference evidence="1" key="1">
    <citation type="submission" date="2021-01" db="EMBL/GenBank/DDBJ databases">
        <title>Whole genome shotgun sequence of Rhizocola hellebori NBRC 109834.</title>
        <authorList>
            <person name="Komaki H."/>
            <person name="Tamura T."/>
        </authorList>
    </citation>
    <scope>NUCLEOTIDE SEQUENCE</scope>
    <source>
        <strain evidence="1">NBRC 109834</strain>
    </source>
</reference>
<name>A0A8J3QD77_9ACTN</name>
<accession>A0A8J3QD77</accession>
<dbReference type="EMBL" id="BONY01000051">
    <property type="protein sequence ID" value="GIH08521.1"/>
    <property type="molecule type" value="Genomic_DNA"/>
</dbReference>
<sequence>MSAAYATDELRLLARLSGTALPPSLDSTWHAGDEMVADVVAARVLLARGAVSLGGPNALRVTAAVDQIFSPLRQATTILEIECRVAGSGTRREIAAWCGEGGVHLVEREPDVWQLNACGSRPELADLLPAADVALDTAFTLPAFVFDRVRLHHQAGEPLVAADLLNGVAERAVFLSALDNQRTEVVIRAAHRIDDDTFALDELWWLDCGAAGLWRLITSPDGDNAPTVAVCAVRVEDLRTAIAELETPV</sequence>
<proteinExistence type="predicted"/>
<protein>
    <submittedName>
        <fullName evidence="1">Uncharacterized protein</fullName>
    </submittedName>
</protein>
<evidence type="ECO:0000313" key="2">
    <source>
        <dbReference type="Proteomes" id="UP000612899"/>
    </source>
</evidence>
<organism evidence="1 2">
    <name type="scientific">Rhizocola hellebori</name>
    <dbReference type="NCBI Taxonomy" id="1392758"/>
    <lineage>
        <taxon>Bacteria</taxon>
        <taxon>Bacillati</taxon>
        <taxon>Actinomycetota</taxon>
        <taxon>Actinomycetes</taxon>
        <taxon>Micromonosporales</taxon>
        <taxon>Micromonosporaceae</taxon>
        <taxon>Rhizocola</taxon>
    </lineage>
</organism>
<dbReference type="Proteomes" id="UP000612899">
    <property type="component" value="Unassembled WGS sequence"/>
</dbReference>
<dbReference type="AlphaFoldDB" id="A0A8J3QD77"/>
<evidence type="ECO:0000313" key="1">
    <source>
        <dbReference type="EMBL" id="GIH08521.1"/>
    </source>
</evidence>
<keyword evidence="2" id="KW-1185">Reference proteome</keyword>
<comment type="caution">
    <text evidence="1">The sequence shown here is derived from an EMBL/GenBank/DDBJ whole genome shotgun (WGS) entry which is preliminary data.</text>
</comment>